<organism evidence="1 2">
    <name type="scientific">Eumeta variegata</name>
    <name type="common">Bagworm moth</name>
    <name type="synonym">Eumeta japonica</name>
    <dbReference type="NCBI Taxonomy" id="151549"/>
    <lineage>
        <taxon>Eukaryota</taxon>
        <taxon>Metazoa</taxon>
        <taxon>Ecdysozoa</taxon>
        <taxon>Arthropoda</taxon>
        <taxon>Hexapoda</taxon>
        <taxon>Insecta</taxon>
        <taxon>Pterygota</taxon>
        <taxon>Neoptera</taxon>
        <taxon>Endopterygota</taxon>
        <taxon>Lepidoptera</taxon>
        <taxon>Glossata</taxon>
        <taxon>Ditrysia</taxon>
        <taxon>Tineoidea</taxon>
        <taxon>Psychidae</taxon>
        <taxon>Oiketicinae</taxon>
        <taxon>Eumeta</taxon>
    </lineage>
</organism>
<protein>
    <submittedName>
        <fullName evidence="1">Uncharacterized protein</fullName>
    </submittedName>
</protein>
<proteinExistence type="predicted"/>
<evidence type="ECO:0000313" key="1">
    <source>
        <dbReference type="EMBL" id="GBP31675.1"/>
    </source>
</evidence>
<name>A0A4C1UYZ1_EUMVA</name>
<reference evidence="1 2" key="1">
    <citation type="journal article" date="2019" name="Commun. Biol.">
        <title>The bagworm genome reveals a unique fibroin gene that provides high tensile strength.</title>
        <authorList>
            <person name="Kono N."/>
            <person name="Nakamura H."/>
            <person name="Ohtoshi R."/>
            <person name="Tomita M."/>
            <person name="Numata K."/>
            <person name="Arakawa K."/>
        </authorList>
    </citation>
    <scope>NUCLEOTIDE SEQUENCE [LARGE SCALE GENOMIC DNA]</scope>
</reference>
<keyword evidence="2" id="KW-1185">Reference proteome</keyword>
<evidence type="ECO:0000313" key="2">
    <source>
        <dbReference type="Proteomes" id="UP000299102"/>
    </source>
</evidence>
<dbReference type="EMBL" id="BGZK01000249">
    <property type="protein sequence ID" value="GBP31675.1"/>
    <property type="molecule type" value="Genomic_DNA"/>
</dbReference>
<accession>A0A4C1UYZ1</accession>
<comment type="caution">
    <text evidence="1">The sequence shown here is derived from an EMBL/GenBank/DDBJ whole genome shotgun (WGS) entry which is preliminary data.</text>
</comment>
<gene>
    <name evidence="1" type="ORF">EVAR_84121_1</name>
</gene>
<dbReference type="Proteomes" id="UP000299102">
    <property type="component" value="Unassembled WGS sequence"/>
</dbReference>
<sequence length="93" mass="10298">MPVCLTLVLCNPKCNPAESTPARCGGAVTQCRNESRVHTQLTMRYFLTDLHKKVIRCENSSEKKVKNRVAVIRRRNAGFVRADNAVSSPAPAD</sequence>
<dbReference type="AlphaFoldDB" id="A0A4C1UYZ1"/>